<dbReference type="KEGG" id="cnr:EB819_03280"/>
<dbReference type="Gene3D" id="2.30.30.60">
    <property type="match status" value="1"/>
</dbReference>
<evidence type="ECO:0000259" key="9">
    <source>
        <dbReference type="Pfam" id="PF21082"/>
    </source>
</evidence>
<evidence type="ECO:0000256" key="7">
    <source>
        <dbReference type="SAM" id="Phobius"/>
    </source>
</evidence>
<dbReference type="SUPFAM" id="SSF82689">
    <property type="entry name" value="Mechanosensitive channel protein MscS (YggB), C-terminal domain"/>
    <property type="match status" value="1"/>
</dbReference>
<dbReference type="InterPro" id="IPR011014">
    <property type="entry name" value="MscS_channel_TM-2"/>
</dbReference>
<keyword evidence="3" id="KW-1003">Cell membrane</keyword>
<dbReference type="InterPro" id="IPR010920">
    <property type="entry name" value="LSM_dom_sf"/>
</dbReference>
<dbReference type="Gene3D" id="1.10.287.1260">
    <property type="match status" value="1"/>
</dbReference>
<dbReference type="STRING" id="237258.SAMN04489756_12717"/>
<dbReference type="SUPFAM" id="SSF82861">
    <property type="entry name" value="Mechanosensitive channel protein MscS (YggB), transmembrane region"/>
    <property type="match status" value="1"/>
</dbReference>
<dbReference type="EMBL" id="MKGI01000010">
    <property type="protein sequence ID" value="OEL12235.1"/>
    <property type="molecule type" value="Genomic_DNA"/>
</dbReference>
<sequence>MEKEFVDFSSTIQHSWENFLGQLPAILLAILVFIAGIFAIKLFSKVVTKFIDEKSKDSIVTDFLVNIVSFILTIFLIIVCLGILGYGNITDKILAGTALTTFIVGFALKDIGENFLAGILMAFRRPFRIGDLIEVQGMRGRVKKMSLRETNIKTLDGKDVFIPNSIILKNPLENFTYNQLLRSEFFINVDYSEDLEKVMKDILYIINSFEEVEKNPHASVYVQEIDGEKIKLRGAYWFKTTDVNAPGNSLKSEILFKVIHYIKKQDIKIEENSPNPDDERKTVKE</sequence>
<keyword evidence="6 7" id="KW-0472">Membrane</keyword>
<keyword evidence="11" id="KW-1185">Reference proteome</keyword>
<dbReference type="SUPFAM" id="SSF50182">
    <property type="entry name" value="Sm-like ribonucleoproteins"/>
    <property type="match status" value="1"/>
</dbReference>
<dbReference type="InterPro" id="IPR008910">
    <property type="entry name" value="MSC_TM_helix"/>
</dbReference>
<feature type="domain" description="Mechanosensitive ion channel MscS C-terminal" evidence="9">
    <location>
        <begin position="186"/>
        <end position="269"/>
    </location>
</feature>
<dbReference type="InterPro" id="IPR023408">
    <property type="entry name" value="MscS_beta-dom_sf"/>
</dbReference>
<evidence type="ECO:0000256" key="6">
    <source>
        <dbReference type="ARBA" id="ARBA00023136"/>
    </source>
</evidence>
<dbReference type="InterPro" id="IPR049278">
    <property type="entry name" value="MS_channel_C"/>
</dbReference>
<dbReference type="Pfam" id="PF21082">
    <property type="entry name" value="MS_channel_3rd"/>
    <property type="match status" value="1"/>
</dbReference>
<evidence type="ECO:0000313" key="11">
    <source>
        <dbReference type="Proteomes" id="UP000095601"/>
    </source>
</evidence>
<comment type="similarity">
    <text evidence="2">Belongs to the MscS (TC 1.A.23) family.</text>
</comment>
<accession>A0A1E5UHJ4</accession>
<keyword evidence="5 7" id="KW-1133">Transmembrane helix</keyword>
<reference evidence="10 11" key="1">
    <citation type="submission" date="2016-09" db="EMBL/GenBank/DDBJ databases">
        <authorList>
            <person name="Capua I."/>
            <person name="De Benedictis P."/>
            <person name="Joannis T."/>
            <person name="Lombin L.H."/>
            <person name="Cattoli G."/>
        </authorList>
    </citation>
    <scope>NUCLEOTIDE SEQUENCE [LARGE SCALE GENOMIC DNA]</scope>
    <source>
        <strain evidence="10 11">NRS-1</strain>
    </source>
</reference>
<gene>
    <name evidence="10" type="ORF">BHF72_1279</name>
</gene>
<dbReference type="PATRIC" id="fig|237258.4.peg.1231"/>
<evidence type="ECO:0000256" key="2">
    <source>
        <dbReference type="ARBA" id="ARBA00008017"/>
    </source>
</evidence>
<dbReference type="InterPro" id="IPR011066">
    <property type="entry name" value="MscS_channel_C_sf"/>
</dbReference>
<dbReference type="GO" id="GO:0008381">
    <property type="term" value="F:mechanosensitive monoatomic ion channel activity"/>
    <property type="evidence" value="ECO:0007669"/>
    <property type="project" value="InterPro"/>
</dbReference>
<comment type="caution">
    <text evidence="10">The sequence shown here is derived from an EMBL/GenBank/DDBJ whole genome shotgun (WGS) entry which is preliminary data.</text>
</comment>
<evidence type="ECO:0000256" key="5">
    <source>
        <dbReference type="ARBA" id="ARBA00022989"/>
    </source>
</evidence>
<dbReference type="Pfam" id="PF05552">
    <property type="entry name" value="MS_channel_1st_1"/>
    <property type="match status" value="1"/>
</dbReference>
<dbReference type="InterPro" id="IPR006685">
    <property type="entry name" value="MscS_channel_2nd"/>
</dbReference>
<dbReference type="OrthoDB" id="1522493at2"/>
<evidence type="ECO:0000313" key="10">
    <source>
        <dbReference type="EMBL" id="OEL12235.1"/>
    </source>
</evidence>
<evidence type="ECO:0000256" key="3">
    <source>
        <dbReference type="ARBA" id="ARBA00022475"/>
    </source>
</evidence>
<dbReference type="GO" id="GO:0005886">
    <property type="term" value="C:plasma membrane"/>
    <property type="evidence" value="ECO:0007669"/>
    <property type="project" value="UniProtKB-SubCell"/>
</dbReference>
<dbReference type="RefSeq" id="WP_069796913.1">
    <property type="nucleotide sequence ID" value="NZ_CP034157.1"/>
</dbReference>
<proteinExistence type="inferred from homology"/>
<evidence type="ECO:0000256" key="4">
    <source>
        <dbReference type="ARBA" id="ARBA00022692"/>
    </source>
</evidence>
<dbReference type="PANTHER" id="PTHR30221:SF1">
    <property type="entry name" value="SMALL-CONDUCTANCE MECHANOSENSITIVE CHANNEL"/>
    <property type="match status" value="1"/>
</dbReference>
<protein>
    <submittedName>
        <fullName evidence="10">Mechanosensitive ion channel family protein</fullName>
    </submittedName>
</protein>
<name>A0A1E5UHJ4_9FLAO</name>
<keyword evidence="4 7" id="KW-0812">Transmembrane</keyword>
<dbReference type="InterPro" id="IPR045275">
    <property type="entry name" value="MscS_archaea/bacteria_type"/>
</dbReference>
<dbReference type="AlphaFoldDB" id="A0A1E5UHJ4"/>
<organism evidence="10 11">
    <name type="scientific">Cloacibacterium normanense</name>
    <dbReference type="NCBI Taxonomy" id="237258"/>
    <lineage>
        <taxon>Bacteria</taxon>
        <taxon>Pseudomonadati</taxon>
        <taxon>Bacteroidota</taxon>
        <taxon>Flavobacteriia</taxon>
        <taxon>Flavobacteriales</taxon>
        <taxon>Weeksellaceae</taxon>
    </lineage>
</organism>
<feature type="transmembrane region" description="Helical" evidence="7">
    <location>
        <begin position="63"/>
        <end position="87"/>
    </location>
</feature>
<dbReference type="PANTHER" id="PTHR30221">
    <property type="entry name" value="SMALL-CONDUCTANCE MECHANOSENSITIVE CHANNEL"/>
    <property type="match status" value="1"/>
</dbReference>
<comment type="subcellular location">
    <subcellularLocation>
        <location evidence="1">Cell membrane</location>
        <topology evidence="1">Multi-pass membrane protein</topology>
    </subcellularLocation>
</comment>
<feature type="transmembrane region" description="Helical" evidence="7">
    <location>
        <begin position="20"/>
        <end position="43"/>
    </location>
</feature>
<dbReference type="Pfam" id="PF00924">
    <property type="entry name" value="MS_channel_2nd"/>
    <property type="match status" value="1"/>
</dbReference>
<evidence type="ECO:0000259" key="8">
    <source>
        <dbReference type="Pfam" id="PF00924"/>
    </source>
</evidence>
<feature type="domain" description="Mechanosensitive ion channel MscS" evidence="8">
    <location>
        <begin position="113"/>
        <end position="176"/>
    </location>
</feature>
<dbReference type="Gene3D" id="3.30.70.100">
    <property type="match status" value="1"/>
</dbReference>
<dbReference type="Proteomes" id="UP000095601">
    <property type="component" value="Unassembled WGS sequence"/>
</dbReference>
<evidence type="ECO:0000256" key="1">
    <source>
        <dbReference type="ARBA" id="ARBA00004651"/>
    </source>
</evidence>